<sequence>MAPHPNVARARLAHITTCVATTSATLEILSKTLNTPFLQVISNTTQVLLQSVQTLKRNKTECTELMERAYDLLNAIIVVHLESDTCGELPPSDLAHIAKFAETLQNIYTFVQAQQGSKVKLLLRQSEMSILLKESKAGIEQAFEFFRIQSVKSLNYLNDMEESLAKRHQEVLAMIDALADPTSSDGASSISRPYAGSYTSSNSFSILPSEPKIFHGRESELTEIIRLFQRATPRIAILGAGGMGKTCLARCVLHHPEVCARYSQHRYFVACDSATTSLELVALIASHLGLRPGKDLTQPVISYFSDPAPSFLILDNLESVWEPAESRRQVEELLSHLTNINHLALIVTMRGAERPEKVMWTRPFLPPLQPLAQRAAREIFLAITDDIYALEDVDSVLSLTDNMPLAIHLLAHLVDSEGCSRVLSRWQEEKTSLVSDGYDKRDNLGLSISLSLSSPRMKARPDSQHLLSLLSILPDGLSDAELQQSKLLVNNVLGCKTALLRTALGYLDEQKRLKVLVPIREYVHRFQPPTHDHVRPLLKYFTELLNLRIQYSGHLASSQIVARISSNYFNIQNMLLEGLQHDDPDSIYSICNLNRFSLVCSRGTIPLFSQVYESLPNLSSHHVQAYIIAEWFNSFQHYRIPDPERLVVEALDHFKYFDDPDLQCRFYNSLGYYYLEQKVDLAEARKYCEAALSLARSTSNRTAQSNSLHRLAWIMWHIGDYSTAQGYAFESQILARISGDLFREGQALHIEAVCLTEMGHYARSISRCIRAKNLITSCGMSGGATDHAVTSSKAEVHKLKSEYMEARNIHNQILQGASMEHDKYSHAYALFNIADIDIAMGNFGDDVRESLARAESIFKAVGDEGAVQWCEVVRADIKSNDGDLTAARTLLESSLRFSLGKNAEMSLHCLGKLANSATWGSIKGTPHWPAVFLARSSKLKQRLGIHRALQFIGDIFWAHGDLDTAVSLFTVALDGFTAMDVHRSKGECMYRLGNICEQDGDLLKALEFWGTARTLFERSCQPKDVENIDRKLRGFEEDIHLT</sequence>
<dbReference type="Gene3D" id="3.40.50.300">
    <property type="entry name" value="P-loop containing nucleotide triphosphate hydrolases"/>
    <property type="match status" value="1"/>
</dbReference>
<dbReference type="CDD" id="cd21037">
    <property type="entry name" value="MLKL_NTD"/>
    <property type="match status" value="1"/>
</dbReference>
<dbReference type="InterPro" id="IPR059179">
    <property type="entry name" value="MLKL-like_MCAfunc"/>
</dbReference>
<dbReference type="Gene3D" id="1.25.40.10">
    <property type="entry name" value="Tetratricopeptide repeat domain"/>
    <property type="match status" value="3"/>
</dbReference>
<dbReference type="EMBL" id="JARJCM010000071">
    <property type="protein sequence ID" value="KAJ7032624.1"/>
    <property type="molecule type" value="Genomic_DNA"/>
</dbReference>
<dbReference type="AlphaFoldDB" id="A0AAD6SRY6"/>
<protein>
    <recommendedName>
        <fullName evidence="1">Novel STAND NTPase 1 domain-containing protein</fullName>
    </recommendedName>
</protein>
<dbReference type="PANTHER" id="PTHR47691:SF3">
    <property type="entry name" value="HTH-TYPE TRANSCRIPTIONAL REGULATOR RV0890C-RELATED"/>
    <property type="match status" value="1"/>
</dbReference>
<comment type="caution">
    <text evidence="2">The sequence shown here is derived from an EMBL/GenBank/DDBJ whole genome shotgun (WGS) entry which is preliminary data.</text>
</comment>
<dbReference type="SUPFAM" id="SSF48452">
    <property type="entry name" value="TPR-like"/>
    <property type="match status" value="3"/>
</dbReference>
<dbReference type="GO" id="GO:0007166">
    <property type="term" value="P:cell surface receptor signaling pathway"/>
    <property type="evidence" value="ECO:0007669"/>
    <property type="project" value="InterPro"/>
</dbReference>
<organism evidence="2 3">
    <name type="scientific">Mycena alexandri</name>
    <dbReference type="NCBI Taxonomy" id="1745969"/>
    <lineage>
        <taxon>Eukaryota</taxon>
        <taxon>Fungi</taxon>
        <taxon>Dikarya</taxon>
        <taxon>Basidiomycota</taxon>
        <taxon>Agaricomycotina</taxon>
        <taxon>Agaricomycetes</taxon>
        <taxon>Agaricomycetidae</taxon>
        <taxon>Agaricales</taxon>
        <taxon>Marasmiineae</taxon>
        <taxon>Mycenaceae</taxon>
        <taxon>Mycena</taxon>
    </lineage>
</organism>
<accession>A0AAD6SRY6</accession>
<evidence type="ECO:0000313" key="2">
    <source>
        <dbReference type="EMBL" id="KAJ7032624.1"/>
    </source>
</evidence>
<dbReference type="Pfam" id="PF20703">
    <property type="entry name" value="nSTAND1"/>
    <property type="match status" value="1"/>
</dbReference>
<dbReference type="SMART" id="SM00028">
    <property type="entry name" value="TPR"/>
    <property type="match status" value="2"/>
</dbReference>
<gene>
    <name evidence="2" type="ORF">C8F04DRAFT_1106734</name>
</gene>
<proteinExistence type="predicted"/>
<name>A0AAD6SRY6_9AGAR</name>
<dbReference type="InterPro" id="IPR019734">
    <property type="entry name" value="TPR_rpt"/>
</dbReference>
<keyword evidence="3" id="KW-1185">Reference proteome</keyword>
<dbReference type="InterPro" id="IPR049052">
    <property type="entry name" value="nSTAND1"/>
</dbReference>
<evidence type="ECO:0000313" key="3">
    <source>
        <dbReference type="Proteomes" id="UP001218188"/>
    </source>
</evidence>
<dbReference type="Proteomes" id="UP001218188">
    <property type="component" value="Unassembled WGS sequence"/>
</dbReference>
<dbReference type="SUPFAM" id="SSF52540">
    <property type="entry name" value="P-loop containing nucleoside triphosphate hydrolases"/>
    <property type="match status" value="1"/>
</dbReference>
<dbReference type="InterPro" id="IPR036537">
    <property type="entry name" value="Adaptor_Cbl_N_dom_sf"/>
</dbReference>
<dbReference type="Gene3D" id="1.20.930.20">
    <property type="entry name" value="Adaptor protein Cbl, N-terminal domain"/>
    <property type="match status" value="1"/>
</dbReference>
<evidence type="ECO:0000259" key="1">
    <source>
        <dbReference type="Pfam" id="PF20703"/>
    </source>
</evidence>
<dbReference type="InterPro" id="IPR027417">
    <property type="entry name" value="P-loop_NTPase"/>
</dbReference>
<dbReference type="PANTHER" id="PTHR47691">
    <property type="entry name" value="REGULATOR-RELATED"/>
    <property type="match status" value="1"/>
</dbReference>
<reference evidence="2" key="1">
    <citation type="submission" date="2023-03" db="EMBL/GenBank/DDBJ databases">
        <title>Massive genome expansion in bonnet fungi (Mycena s.s.) driven by repeated elements and novel gene families across ecological guilds.</title>
        <authorList>
            <consortium name="Lawrence Berkeley National Laboratory"/>
            <person name="Harder C.B."/>
            <person name="Miyauchi S."/>
            <person name="Viragh M."/>
            <person name="Kuo A."/>
            <person name="Thoen E."/>
            <person name="Andreopoulos B."/>
            <person name="Lu D."/>
            <person name="Skrede I."/>
            <person name="Drula E."/>
            <person name="Henrissat B."/>
            <person name="Morin E."/>
            <person name="Kohler A."/>
            <person name="Barry K."/>
            <person name="LaButti K."/>
            <person name="Morin E."/>
            <person name="Salamov A."/>
            <person name="Lipzen A."/>
            <person name="Mereny Z."/>
            <person name="Hegedus B."/>
            <person name="Baldrian P."/>
            <person name="Stursova M."/>
            <person name="Weitz H."/>
            <person name="Taylor A."/>
            <person name="Grigoriev I.V."/>
            <person name="Nagy L.G."/>
            <person name="Martin F."/>
            <person name="Kauserud H."/>
        </authorList>
    </citation>
    <scope>NUCLEOTIDE SEQUENCE</scope>
    <source>
        <strain evidence="2">CBHHK200</strain>
    </source>
</reference>
<feature type="domain" description="Novel STAND NTPase 1" evidence="1">
    <location>
        <begin position="209"/>
        <end position="350"/>
    </location>
</feature>
<dbReference type="InterPro" id="IPR011990">
    <property type="entry name" value="TPR-like_helical_dom_sf"/>
</dbReference>